<sequence>MKISDSNSKKKILEKLFGEEVFGVHEVALSDLDGLLLLHEYNLKFKVKKTDILKHVNSNLLEHPKCFRFNVVQCFFRSRTPTEYR</sequence>
<organism evidence="1 2">
    <name type="scientific">Clunio marinus</name>
    <dbReference type="NCBI Taxonomy" id="568069"/>
    <lineage>
        <taxon>Eukaryota</taxon>
        <taxon>Metazoa</taxon>
        <taxon>Ecdysozoa</taxon>
        <taxon>Arthropoda</taxon>
        <taxon>Hexapoda</taxon>
        <taxon>Insecta</taxon>
        <taxon>Pterygota</taxon>
        <taxon>Neoptera</taxon>
        <taxon>Endopterygota</taxon>
        <taxon>Diptera</taxon>
        <taxon>Nematocera</taxon>
        <taxon>Chironomoidea</taxon>
        <taxon>Chironomidae</taxon>
        <taxon>Clunio</taxon>
    </lineage>
</organism>
<evidence type="ECO:0000313" key="2">
    <source>
        <dbReference type="Proteomes" id="UP000183832"/>
    </source>
</evidence>
<keyword evidence="2" id="KW-1185">Reference proteome</keyword>
<dbReference type="AlphaFoldDB" id="A0A1J1J0P7"/>
<dbReference type="Proteomes" id="UP000183832">
    <property type="component" value="Unassembled WGS sequence"/>
</dbReference>
<name>A0A1J1J0P7_9DIPT</name>
<evidence type="ECO:0000313" key="1">
    <source>
        <dbReference type="EMBL" id="CRL04998.1"/>
    </source>
</evidence>
<proteinExistence type="predicted"/>
<gene>
    <name evidence="1" type="ORF">CLUMA_CG018379</name>
</gene>
<dbReference type="EMBL" id="CVRI01000064">
    <property type="protein sequence ID" value="CRL04998.1"/>
    <property type="molecule type" value="Genomic_DNA"/>
</dbReference>
<accession>A0A1J1J0P7</accession>
<reference evidence="1 2" key="1">
    <citation type="submission" date="2015-04" db="EMBL/GenBank/DDBJ databases">
        <authorList>
            <person name="Syromyatnikov M.Y."/>
            <person name="Popov V.N."/>
        </authorList>
    </citation>
    <scope>NUCLEOTIDE SEQUENCE [LARGE SCALE GENOMIC DNA]</scope>
</reference>
<protein>
    <submittedName>
        <fullName evidence="1">CLUMA_CG018379, isoform A</fullName>
    </submittedName>
</protein>